<keyword evidence="3" id="KW-1185">Reference proteome</keyword>
<protein>
    <recommendedName>
        <fullName evidence="1">SAV-6107-like HEPN domain-containing protein</fullName>
    </recommendedName>
</protein>
<evidence type="ECO:0000313" key="2">
    <source>
        <dbReference type="EMBL" id="AQQ15644.1"/>
    </source>
</evidence>
<name>A0A1Q2HXT7_9CORY</name>
<dbReference type="RefSeq" id="WP_095660308.1">
    <property type="nucleotide sequence ID" value="NZ_CALTZW010000007.1"/>
</dbReference>
<dbReference type="OrthoDB" id="4421226at2"/>
<feature type="domain" description="SAV-6107-like HEPN" evidence="1">
    <location>
        <begin position="50"/>
        <end position="135"/>
    </location>
</feature>
<accession>A0A1Q2HXT7</accession>
<evidence type="ECO:0000259" key="1">
    <source>
        <dbReference type="Pfam" id="PF18726"/>
    </source>
</evidence>
<dbReference type="EMBL" id="CP019688">
    <property type="protein sequence ID" value="AQQ15644.1"/>
    <property type="molecule type" value="Genomic_DNA"/>
</dbReference>
<dbReference type="InterPro" id="IPR040891">
    <property type="entry name" value="HEPN_SAV_6107"/>
</dbReference>
<evidence type="ECO:0000313" key="3">
    <source>
        <dbReference type="Proteomes" id="UP000217209"/>
    </source>
</evidence>
<reference evidence="2 3" key="1">
    <citation type="submission" date="2016-12" db="EMBL/GenBank/DDBJ databases">
        <authorList>
            <person name="Song W.-J."/>
            <person name="Kurnit D.M."/>
        </authorList>
    </citation>
    <scope>NUCLEOTIDE SEQUENCE [LARGE SCALE GENOMIC DNA]</scope>
    <source>
        <strain evidence="2 3">DSM 30827</strain>
    </source>
</reference>
<dbReference type="KEGG" id="cgv:CGLAU_08445"/>
<sequence>MGSIVSATTRATYGATASLSRRDQFLASAETLIAAAHDEIEAGQFDLALENAYRGALRVAGAANADSPDLRKRKRHPSSAWEKLALTGDDGKRWAARFQTYSRTRGRVASGIDTAPDPKLVLRLLADVEEFYRDVHPVDLPLVA</sequence>
<organism evidence="2 3">
    <name type="scientific">Corynebacterium glaucum</name>
    <dbReference type="NCBI Taxonomy" id="187491"/>
    <lineage>
        <taxon>Bacteria</taxon>
        <taxon>Bacillati</taxon>
        <taxon>Actinomycetota</taxon>
        <taxon>Actinomycetes</taxon>
        <taxon>Mycobacteriales</taxon>
        <taxon>Corynebacteriaceae</taxon>
        <taxon>Corynebacterium</taxon>
    </lineage>
</organism>
<dbReference type="Proteomes" id="UP000217209">
    <property type="component" value="Chromosome"/>
</dbReference>
<dbReference type="AlphaFoldDB" id="A0A1Q2HXT7"/>
<dbReference type="Pfam" id="PF18726">
    <property type="entry name" value="HEPN_SAV_6107"/>
    <property type="match status" value="1"/>
</dbReference>
<proteinExistence type="predicted"/>
<gene>
    <name evidence="2" type="ORF">CGLAU_08445</name>
</gene>